<evidence type="ECO:0000313" key="1">
    <source>
        <dbReference type="EMBL" id="KAD6794901.1"/>
    </source>
</evidence>
<evidence type="ECO:0000313" key="2">
    <source>
        <dbReference type="Proteomes" id="UP000326396"/>
    </source>
</evidence>
<organism evidence="1 2">
    <name type="scientific">Mikania micrantha</name>
    <name type="common">bitter vine</name>
    <dbReference type="NCBI Taxonomy" id="192012"/>
    <lineage>
        <taxon>Eukaryota</taxon>
        <taxon>Viridiplantae</taxon>
        <taxon>Streptophyta</taxon>
        <taxon>Embryophyta</taxon>
        <taxon>Tracheophyta</taxon>
        <taxon>Spermatophyta</taxon>
        <taxon>Magnoliopsida</taxon>
        <taxon>eudicotyledons</taxon>
        <taxon>Gunneridae</taxon>
        <taxon>Pentapetalae</taxon>
        <taxon>asterids</taxon>
        <taxon>campanulids</taxon>
        <taxon>Asterales</taxon>
        <taxon>Asteraceae</taxon>
        <taxon>Asteroideae</taxon>
        <taxon>Heliantheae alliance</taxon>
        <taxon>Eupatorieae</taxon>
        <taxon>Mikania</taxon>
    </lineage>
</organism>
<protein>
    <submittedName>
        <fullName evidence="1">Uncharacterized protein</fullName>
    </submittedName>
</protein>
<name>A0A5N6PMR3_9ASTR</name>
<reference evidence="1 2" key="1">
    <citation type="submission" date="2019-05" db="EMBL/GenBank/DDBJ databases">
        <title>Mikania micrantha, genome provides insights into the molecular mechanism of rapid growth.</title>
        <authorList>
            <person name="Liu B."/>
        </authorList>
    </citation>
    <scope>NUCLEOTIDE SEQUENCE [LARGE SCALE GENOMIC DNA]</scope>
    <source>
        <strain evidence="1">NLD-2019</strain>
        <tissue evidence="1">Leaf</tissue>
    </source>
</reference>
<sequence>MPVQLIQSAMVGRFGKPRFDYSIAKKDDVAHDDVVFHQHISHLHQLTATYIDVIGVTYVNLHHLTAAYIDLQ</sequence>
<dbReference type="EMBL" id="SZYD01000003">
    <property type="protein sequence ID" value="KAD6794901.1"/>
    <property type="molecule type" value="Genomic_DNA"/>
</dbReference>
<proteinExistence type="predicted"/>
<keyword evidence="2" id="KW-1185">Reference proteome</keyword>
<gene>
    <name evidence="1" type="ORF">E3N88_05797</name>
</gene>
<accession>A0A5N6PMR3</accession>
<comment type="caution">
    <text evidence="1">The sequence shown here is derived from an EMBL/GenBank/DDBJ whole genome shotgun (WGS) entry which is preliminary data.</text>
</comment>
<dbReference type="AlphaFoldDB" id="A0A5N6PMR3"/>
<dbReference type="Proteomes" id="UP000326396">
    <property type="component" value="Linkage Group LG11"/>
</dbReference>